<keyword evidence="1" id="KW-0472">Membrane</keyword>
<reference evidence="2" key="1">
    <citation type="submission" date="2021-10" db="EMBL/GenBank/DDBJ databases">
        <title>Tropical sea cucumber genome reveals ecological adaptation and Cuvierian tubules defense mechanism.</title>
        <authorList>
            <person name="Chen T."/>
        </authorList>
    </citation>
    <scope>NUCLEOTIDE SEQUENCE</scope>
    <source>
        <strain evidence="2">Nanhai2018</strain>
        <tissue evidence="2">Muscle</tissue>
    </source>
</reference>
<evidence type="ECO:0000313" key="2">
    <source>
        <dbReference type="EMBL" id="KAJ8021143.1"/>
    </source>
</evidence>
<dbReference type="AlphaFoldDB" id="A0A9Q0YE17"/>
<gene>
    <name evidence="2" type="ORF">HOLleu_40928</name>
</gene>
<dbReference type="Proteomes" id="UP001152320">
    <property type="component" value="Chromosome 22"/>
</dbReference>
<feature type="transmembrane region" description="Helical" evidence="1">
    <location>
        <begin position="6"/>
        <end position="30"/>
    </location>
</feature>
<organism evidence="2 3">
    <name type="scientific">Holothuria leucospilota</name>
    <name type="common">Black long sea cucumber</name>
    <name type="synonym">Mertensiothuria leucospilota</name>
    <dbReference type="NCBI Taxonomy" id="206669"/>
    <lineage>
        <taxon>Eukaryota</taxon>
        <taxon>Metazoa</taxon>
        <taxon>Echinodermata</taxon>
        <taxon>Eleutherozoa</taxon>
        <taxon>Echinozoa</taxon>
        <taxon>Holothuroidea</taxon>
        <taxon>Aspidochirotacea</taxon>
        <taxon>Aspidochirotida</taxon>
        <taxon>Holothuriidae</taxon>
        <taxon>Holothuria</taxon>
    </lineage>
</organism>
<keyword evidence="1" id="KW-1133">Transmembrane helix</keyword>
<dbReference type="EMBL" id="JAIZAY010000022">
    <property type="protein sequence ID" value="KAJ8021143.1"/>
    <property type="molecule type" value="Genomic_DNA"/>
</dbReference>
<evidence type="ECO:0000313" key="3">
    <source>
        <dbReference type="Proteomes" id="UP001152320"/>
    </source>
</evidence>
<accession>A0A9Q0YE17</accession>
<sequence>MPFYAIMVAAFVLECFLSILGASFTCIGLCDCKKKQDNRDESLVYVQLNPHVQTVRSTGTSGGILPGDLITNGSQVPNVMTLDTAVQPFQLTNHLGVNSSKTPIQFIPTAQVSQMNNSSGQMTPSGQVILFNTSDNVTPHMLNDMGSTQATSPPSYTVSS</sequence>
<evidence type="ECO:0000256" key="1">
    <source>
        <dbReference type="SAM" id="Phobius"/>
    </source>
</evidence>
<protein>
    <submittedName>
        <fullName evidence="2">Uncharacterized protein</fullName>
    </submittedName>
</protein>
<name>A0A9Q0YE17_HOLLE</name>
<keyword evidence="1" id="KW-0812">Transmembrane</keyword>
<proteinExistence type="predicted"/>
<comment type="caution">
    <text evidence="2">The sequence shown here is derived from an EMBL/GenBank/DDBJ whole genome shotgun (WGS) entry which is preliminary data.</text>
</comment>
<keyword evidence="3" id="KW-1185">Reference proteome</keyword>